<evidence type="ECO:0000256" key="5">
    <source>
        <dbReference type="ARBA" id="ARBA00022741"/>
    </source>
</evidence>
<protein>
    <recommendedName>
        <fullName evidence="3 9">Gluconokinase</fullName>
        <ecNumber evidence="3 9">2.7.1.12</ecNumber>
    </recommendedName>
</protein>
<organism evidence="10 11">
    <name type="scientific">Iris pallida</name>
    <name type="common">Sweet iris</name>
    <dbReference type="NCBI Taxonomy" id="29817"/>
    <lineage>
        <taxon>Eukaryota</taxon>
        <taxon>Viridiplantae</taxon>
        <taxon>Streptophyta</taxon>
        <taxon>Embryophyta</taxon>
        <taxon>Tracheophyta</taxon>
        <taxon>Spermatophyta</taxon>
        <taxon>Magnoliopsida</taxon>
        <taxon>Liliopsida</taxon>
        <taxon>Asparagales</taxon>
        <taxon>Iridaceae</taxon>
        <taxon>Iridoideae</taxon>
        <taxon>Irideae</taxon>
        <taxon>Iris</taxon>
    </lineage>
</organism>
<evidence type="ECO:0000256" key="8">
    <source>
        <dbReference type="ARBA" id="ARBA00048090"/>
    </source>
</evidence>
<dbReference type="GO" id="GO:0046316">
    <property type="term" value="F:gluconokinase activity"/>
    <property type="evidence" value="ECO:0007669"/>
    <property type="project" value="UniProtKB-EC"/>
</dbReference>
<keyword evidence="7 9" id="KW-0067">ATP-binding</keyword>
<dbReference type="Gene3D" id="3.40.50.300">
    <property type="entry name" value="P-loop containing nucleotide triphosphate hydrolases"/>
    <property type="match status" value="1"/>
</dbReference>
<evidence type="ECO:0000256" key="9">
    <source>
        <dbReference type="RuleBase" id="RU363066"/>
    </source>
</evidence>
<dbReference type="PANTHER" id="PTHR43442:SF3">
    <property type="entry name" value="GLUCONOKINASE-RELATED"/>
    <property type="match status" value="1"/>
</dbReference>
<dbReference type="AlphaFoldDB" id="A0AAX6FYC4"/>
<evidence type="ECO:0000256" key="7">
    <source>
        <dbReference type="ARBA" id="ARBA00022840"/>
    </source>
</evidence>
<dbReference type="EMBL" id="JANAVB010024999">
    <property type="protein sequence ID" value="KAJ6821327.1"/>
    <property type="molecule type" value="Genomic_DNA"/>
</dbReference>
<keyword evidence="4 9" id="KW-0808">Transferase</keyword>
<dbReference type="GO" id="GO:0005737">
    <property type="term" value="C:cytoplasm"/>
    <property type="evidence" value="ECO:0007669"/>
    <property type="project" value="TreeGrafter"/>
</dbReference>
<sequence length="186" mass="20235">MTMASHQGLGIVIMGVSGCGKSTVAEMLSKSLGCSFLEADDFHSQENKAKMSKGVPLTDDDRTPWLEALRDAMRAKMGAGETVTVTCSALRKEYRDILRSADTGHRQGRAYADCKVRFACLEAPAEVLAGRISARSRDQKHFMPVSLLRSQLELLQIDEDEGIVMVDATKSIKDIIDAIVGSLLSD</sequence>
<keyword evidence="5 9" id="KW-0547">Nucleotide-binding</keyword>
<evidence type="ECO:0000256" key="6">
    <source>
        <dbReference type="ARBA" id="ARBA00022777"/>
    </source>
</evidence>
<dbReference type="FunFam" id="3.40.50.300:FF:000522">
    <property type="entry name" value="Gluconokinase"/>
    <property type="match status" value="1"/>
</dbReference>
<dbReference type="InterPro" id="IPR027417">
    <property type="entry name" value="P-loop_NTPase"/>
</dbReference>
<dbReference type="PANTHER" id="PTHR43442">
    <property type="entry name" value="GLUCONOKINASE-RELATED"/>
    <property type="match status" value="1"/>
</dbReference>
<keyword evidence="6 9" id="KW-0418">Kinase</keyword>
<evidence type="ECO:0000256" key="4">
    <source>
        <dbReference type="ARBA" id="ARBA00022679"/>
    </source>
</evidence>
<evidence type="ECO:0000256" key="1">
    <source>
        <dbReference type="ARBA" id="ARBA00004875"/>
    </source>
</evidence>
<reference evidence="10" key="2">
    <citation type="submission" date="2023-04" db="EMBL/GenBank/DDBJ databases">
        <authorList>
            <person name="Bruccoleri R.E."/>
            <person name="Oakeley E.J."/>
            <person name="Faust A.-M."/>
            <person name="Dessus-Babus S."/>
            <person name="Altorfer M."/>
            <person name="Burckhardt D."/>
            <person name="Oertli M."/>
            <person name="Naumann U."/>
            <person name="Petersen F."/>
            <person name="Wong J."/>
        </authorList>
    </citation>
    <scope>NUCLEOTIDE SEQUENCE</scope>
    <source>
        <strain evidence="10">GSM-AAB239-AS_SAM_17_03QT</strain>
        <tissue evidence="10">Leaf</tissue>
    </source>
</reference>
<dbReference type="NCBIfam" id="TIGR01313">
    <property type="entry name" value="therm_gnt_kin"/>
    <property type="match status" value="1"/>
</dbReference>
<accession>A0AAX6FYC4</accession>
<evidence type="ECO:0000313" key="11">
    <source>
        <dbReference type="Proteomes" id="UP001140949"/>
    </source>
</evidence>
<dbReference type="EC" id="2.7.1.12" evidence="3 9"/>
<dbReference type="Proteomes" id="UP001140949">
    <property type="component" value="Unassembled WGS sequence"/>
</dbReference>
<evidence type="ECO:0000313" key="10">
    <source>
        <dbReference type="EMBL" id="KAJ6821327.1"/>
    </source>
</evidence>
<dbReference type="Pfam" id="PF13671">
    <property type="entry name" value="AAA_33"/>
    <property type="match status" value="1"/>
</dbReference>
<dbReference type="InterPro" id="IPR006001">
    <property type="entry name" value="Therm_gnt_kin"/>
</dbReference>
<keyword evidence="11" id="KW-1185">Reference proteome</keyword>
<comment type="catalytic activity">
    <reaction evidence="8 9">
        <text>D-gluconate + ATP = 6-phospho-D-gluconate + ADP + H(+)</text>
        <dbReference type="Rhea" id="RHEA:19433"/>
        <dbReference type="ChEBI" id="CHEBI:15378"/>
        <dbReference type="ChEBI" id="CHEBI:18391"/>
        <dbReference type="ChEBI" id="CHEBI:30616"/>
        <dbReference type="ChEBI" id="CHEBI:58759"/>
        <dbReference type="ChEBI" id="CHEBI:456216"/>
        <dbReference type="EC" id="2.7.1.12"/>
    </reaction>
</comment>
<evidence type="ECO:0000256" key="3">
    <source>
        <dbReference type="ARBA" id="ARBA00012054"/>
    </source>
</evidence>
<name>A0AAX6FYC4_IRIPA</name>
<dbReference type="SUPFAM" id="SSF52540">
    <property type="entry name" value="P-loop containing nucleoside triphosphate hydrolases"/>
    <property type="match status" value="1"/>
</dbReference>
<comment type="pathway">
    <text evidence="1 9">Carbohydrate acid metabolism; D-gluconate degradation.</text>
</comment>
<evidence type="ECO:0000256" key="2">
    <source>
        <dbReference type="ARBA" id="ARBA00008420"/>
    </source>
</evidence>
<dbReference type="GO" id="GO:0005975">
    <property type="term" value="P:carbohydrate metabolic process"/>
    <property type="evidence" value="ECO:0007669"/>
    <property type="project" value="InterPro"/>
</dbReference>
<dbReference type="CDD" id="cd02021">
    <property type="entry name" value="GntK"/>
    <property type="match status" value="1"/>
</dbReference>
<dbReference type="GO" id="GO:0005524">
    <property type="term" value="F:ATP binding"/>
    <property type="evidence" value="ECO:0007669"/>
    <property type="project" value="UniProtKB-KW"/>
</dbReference>
<comment type="similarity">
    <text evidence="2 9">Belongs to the gluconokinase GntK/GntV family.</text>
</comment>
<proteinExistence type="inferred from homology"/>
<comment type="caution">
    <text evidence="10">The sequence shown here is derived from an EMBL/GenBank/DDBJ whole genome shotgun (WGS) entry which is preliminary data.</text>
</comment>
<reference evidence="10" key="1">
    <citation type="journal article" date="2023" name="GigaByte">
        <title>Genome assembly of the bearded iris, Iris pallida Lam.</title>
        <authorList>
            <person name="Bruccoleri R.E."/>
            <person name="Oakeley E.J."/>
            <person name="Faust A.M.E."/>
            <person name="Altorfer M."/>
            <person name="Dessus-Babus S."/>
            <person name="Burckhardt D."/>
            <person name="Oertli M."/>
            <person name="Naumann U."/>
            <person name="Petersen F."/>
            <person name="Wong J."/>
        </authorList>
    </citation>
    <scope>NUCLEOTIDE SEQUENCE</scope>
    <source>
        <strain evidence="10">GSM-AAB239-AS_SAM_17_03QT</strain>
    </source>
</reference>
<gene>
    <name evidence="10" type="ORF">M6B38_392790</name>
</gene>